<dbReference type="AlphaFoldDB" id="A0AAN5I6Z2"/>
<protein>
    <recommendedName>
        <fullName evidence="1">Decapping nuclease</fullName>
        <ecNumber evidence="1">3.6.1.-</ecNumber>
    </recommendedName>
</protein>
<dbReference type="PANTHER" id="PTHR12395">
    <property type="entry name" value="DOM-3 RELATED"/>
    <property type="match status" value="1"/>
</dbReference>
<dbReference type="GO" id="GO:0000166">
    <property type="term" value="F:nucleotide binding"/>
    <property type="evidence" value="ECO:0007669"/>
    <property type="project" value="UniProtKB-KW"/>
</dbReference>
<dbReference type="EMBL" id="BTRK01000005">
    <property type="protein sequence ID" value="GMR54703.1"/>
    <property type="molecule type" value="Genomic_DNA"/>
</dbReference>
<comment type="caution">
    <text evidence="2">The sequence shown here is derived from an EMBL/GenBank/DDBJ whole genome shotgun (WGS) entry which is preliminary data.</text>
</comment>
<dbReference type="Proteomes" id="UP001328107">
    <property type="component" value="Unassembled WGS sequence"/>
</dbReference>
<dbReference type="InterPro" id="IPR039039">
    <property type="entry name" value="RAI1-like_fam"/>
</dbReference>
<keyword evidence="1" id="KW-0694">RNA-binding</keyword>
<feature type="non-terminal residue" evidence="2">
    <location>
        <position position="1"/>
    </location>
</feature>
<evidence type="ECO:0000256" key="1">
    <source>
        <dbReference type="RuleBase" id="RU367113"/>
    </source>
</evidence>
<dbReference type="EC" id="3.6.1.-" evidence="1"/>
<comment type="similarity">
    <text evidence="1">Belongs to the DXO/Dom3Z family.</text>
</comment>
<dbReference type="GO" id="GO:0046872">
    <property type="term" value="F:metal ion binding"/>
    <property type="evidence" value="ECO:0007669"/>
    <property type="project" value="UniProtKB-KW"/>
</dbReference>
<dbReference type="GO" id="GO:0005829">
    <property type="term" value="C:cytosol"/>
    <property type="evidence" value="ECO:0007669"/>
    <property type="project" value="TreeGrafter"/>
</dbReference>
<comment type="cofactor">
    <cofactor evidence="1">
        <name>a divalent metal cation</name>
        <dbReference type="ChEBI" id="CHEBI:60240"/>
    </cofactor>
</comment>
<evidence type="ECO:0000313" key="3">
    <source>
        <dbReference type="Proteomes" id="UP001328107"/>
    </source>
</evidence>
<dbReference type="GO" id="GO:0034353">
    <property type="term" value="F:mRNA 5'-diphosphatase activity"/>
    <property type="evidence" value="ECO:0007669"/>
    <property type="project" value="TreeGrafter"/>
</dbReference>
<dbReference type="GO" id="GO:0005634">
    <property type="term" value="C:nucleus"/>
    <property type="evidence" value="ECO:0007669"/>
    <property type="project" value="UniProtKB-SubCell"/>
</dbReference>
<name>A0AAN5I6Z2_9BILA</name>
<dbReference type="GO" id="GO:0004518">
    <property type="term" value="F:nuclease activity"/>
    <property type="evidence" value="ECO:0007669"/>
    <property type="project" value="UniProtKB-KW"/>
</dbReference>
<keyword evidence="1" id="KW-0547">Nucleotide-binding</keyword>
<keyword evidence="1" id="KW-0479">Metal-binding</keyword>
<proteinExistence type="inferred from homology"/>
<reference evidence="3" key="1">
    <citation type="submission" date="2022-10" db="EMBL/GenBank/DDBJ databases">
        <title>Genome assembly of Pristionchus species.</title>
        <authorList>
            <person name="Yoshida K."/>
            <person name="Sommer R.J."/>
        </authorList>
    </citation>
    <scope>NUCLEOTIDE SEQUENCE [LARGE SCALE GENOMIC DNA]</scope>
    <source>
        <strain evidence="3">RS5460</strain>
    </source>
</reference>
<comment type="subcellular location">
    <subcellularLocation>
        <location evidence="1">Nucleus</location>
    </subcellularLocation>
</comment>
<keyword evidence="1" id="KW-0378">Hydrolase</keyword>
<keyword evidence="3" id="KW-1185">Reference proteome</keyword>
<organism evidence="2 3">
    <name type="scientific">Pristionchus mayeri</name>
    <dbReference type="NCBI Taxonomy" id="1317129"/>
    <lineage>
        <taxon>Eukaryota</taxon>
        <taxon>Metazoa</taxon>
        <taxon>Ecdysozoa</taxon>
        <taxon>Nematoda</taxon>
        <taxon>Chromadorea</taxon>
        <taxon>Rhabditida</taxon>
        <taxon>Rhabditina</taxon>
        <taxon>Diplogasteromorpha</taxon>
        <taxon>Diplogasteroidea</taxon>
        <taxon>Neodiplogasteridae</taxon>
        <taxon>Pristionchus</taxon>
    </lineage>
</organism>
<evidence type="ECO:0000313" key="2">
    <source>
        <dbReference type="EMBL" id="GMR54703.1"/>
    </source>
</evidence>
<accession>A0AAN5I6Z2</accession>
<dbReference type="PANTHER" id="PTHR12395:SF9">
    <property type="entry name" value="DECAPPING AND EXORIBONUCLEASE PROTEIN"/>
    <property type="match status" value="1"/>
</dbReference>
<comment type="function">
    <text evidence="1">Decapping enzyme for NAD-capped RNAs: specifically hydrolyzes the nicotinamide adenine dinucleotide (NAD) cap from a subset of RNAs by removing the entire NAD moiety from the 5'-end of an NAD-capped RNA.</text>
</comment>
<sequence length="180" mass="20135">GRPDTDSPLSNRATFEMMVRSDLVDGDNMIKLCCGAEIDALRGGSNYEPIELKTAWEGFKSGIVGNVRNVMRSELVGVRSIVTGIKRGDIKNNDVVVHKVVEQKVADIKLDKHISEKIRQCYSFLFDFLSRLKKFLVGHEACEVAFDPFLGEVTFKSISRQEANSNGNGDTDEFLTRFNI</sequence>
<dbReference type="GO" id="GO:0000956">
    <property type="term" value="P:nuclear-transcribed mRNA catabolic process"/>
    <property type="evidence" value="ECO:0007669"/>
    <property type="project" value="TreeGrafter"/>
</dbReference>
<gene>
    <name evidence="2" type="ORF">PMAYCL1PPCAC_24898</name>
</gene>
<keyword evidence="1" id="KW-0540">Nuclease</keyword>
<keyword evidence="1" id="KW-0539">Nucleus</keyword>
<dbReference type="GO" id="GO:0110155">
    <property type="term" value="P:NAD-cap decapping"/>
    <property type="evidence" value="ECO:0007669"/>
    <property type="project" value="TreeGrafter"/>
</dbReference>
<feature type="non-terminal residue" evidence="2">
    <location>
        <position position="180"/>
    </location>
</feature>
<dbReference type="GO" id="GO:0003723">
    <property type="term" value="F:RNA binding"/>
    <property type="evidence" value="ECO:0007669"/>
    <property type="project" value="UniProtKB-KW"/>
</dbReference>